<feature type="transmembrane region" description="Helical" evidence="6">
    <location>
        <begin position="128"/>
        <end position="150"/>
    </location>
</feature>
<organism evidence="10 11">
    <name type="scientific">Acidovorax soli</name>
    <dbReference type="NCBI Taxonomy" id="592050"/>
    <lineage>
        <taxon>Bacteria</taxon>
        <taxon>Pseudomonadati</taxon>
        <taxon>Pseudomonadota</taxon>
        <taxon>Betaproteobacteria</taxon>
        <taxon>Burkholderiales</taxon>
        <taxon>Comamonadaceae</taxon>
        <taxon>Acidovorax</taxon>
    </lineage>
</organism>
<feature type="domain" description="PAC" evidence="8">
    <location>
        <begin position="398"/>
        <end position="449"/>
    </location>
</feature>
<dbReference type="FunFam" id="3.30.70.270:FF:000001">
    <property type="entry name" value="Diguanylate cyclase domain protein"/>
    <property type="match status" value="1"/>
</dbReference>
<dbReference type="InterPro" id="IPR000014">
    <property type="entry name" value="PAS"/>
</dbReference>
<evidence type="ECO:0000256" key="6">
    <source>
        <dbReference type="SAM" id="Phobius"/>
    </source>
</evidence>
<dbReference type="CDD" id="cd00130">
    <property type="entry name" value="PAS"/>
    <property type="match status" value="2"/>
</dbReference>
<dbReference type="PROSITE" id="PS50887">
    <property type="entry name" value="GGDEF"/>
    <property type="match status" value="1"/>
</dbReference>
<evidence type="ECO:0000259" key="9">
    <source>
        <dbReference type="PROSITE" id="PS50887"/>
    </source>
</evidence>
<gene>
    <name evidence="10" type="ORF">HNP48_002812</name>
</gene>
<comment type="subcellular location">
    <subcellularLocation>
        <location evidence="1">Cell membrane</location>
        <topology evidence="1">Multi-pass membrane protein</topology>
    </subcellularLocation>
</comment>
<keyword evidence="2" id="KW-1003">Cell membrane</keyword>
<dbReference type="InterPro" id="IPR011620">
    <property type="entry name" value="Sig_transdc_His_kinase_LytS_TM"/>
</dbReference>
<dbReference type="Pfam" id="PF08448">
    <property type="entry name" value="PAS_4"/>
    <property type="match status" value="1"/>
</dbReference>
<dbReference type="SUPFAM" id="SSF55785">
    <property type="entry name" value="PYP-like sensor domain (PAS domain)"/>
    <property type="match status" value="2"/>
</dbReference>
<dbReference type="GO" id="GO:0071555">
    <property type="term" value="P:cell wall organization"/>
    <property type="evidence" value="ECO:0007669"/>
    <property type="project" value="InterPro"/>
</dbReference>
<dbReference type="InterPro" id="IPR000160">
    <property type="entry name" value="GGDEF_dom"/>
</dbReference>
<dbReference type="Pfam" id="PF07694">
    <property type="entry name" value="5TM-5TMR_LYT"/>
    <property type="match status" value="1"/>
</dbReference>
<feature type="transmembrane region" description="Helical" evidence="6">
    <location>
        <begin position="39"/>
        <end position="60"/>
    </location>
</feature>
<keyword evidence="4 6" id="KW-1133">Transmembrane helix</keyword>
<dbReference type="InterPro" id="IPR029787">
    <property type="entry name" value="Nucleotide_cyclase"/>
</dbReference>
<dbReference type="InterPro" id="IPR013655">
    <property type="entry name" value="PAS_fold_3"/>
</dbReference>
<name>A0A7X0PDX3_9BURK</name>
<dbReference type="NCBIfam" id="TIGR00229">
    <property type="entry name" value="sensory_box"/>
    <property type="match status" value="2"/>
</dbReference>
<protein>
    <submittedName>
        <fullName evidence="10">Diguanylate cyclase (GGDEF)-like protein/PAS domain S-box-containing protein</fullName>
    </submittedName>
</protein>
<dbReference type="PROSITE" id="PS50113">
    <property type="entry name" value="PAC"/>
    <property type="match status" value="1"/>
</dbReference>
<evidence type="ECO:0000313" key="11">
    <source>
        <dbReference type="Proteomes" id="UP000575083"/>
    </source>
</evidence>
<dbReference type="CDD" id="cd01949">
    <property type="entry name" value="GGDEF"/>
    <property type="match status" value="1"/>
</dbReference>
<dbReference type="InterPro" id="IPR052155">
    <property type="entry name" value="Biofilm_reg_signaling"/>
</dbReference>
<dbReference type="SMART" id="SM00091">
    <property type="entry name" value="PAS"/>
    <property type="match status" value="2"/>
</dbReference>
<dbReference type="InterPro" id="IPR043128">
    <property type="entry name" value="Rev_trsase/Diguanyl_cyclase"/>
</dbReference>
<feature type="transmembrane region" description="Helical" evidence="6">
    <location>
        <begin position="162"/>
        <end position="181"/>
    </location>
</feature>
<dbReference type="InterPro" id="IPR013656">
    <property type="entry name" value="PAS_4"/>
</dbReference>
<evidence type="ECO:0000259" key="8">
    <source>
        <dbReference type="PROSITE" id="PS50113"/>
    </source>
</evidence>
<feature type="transmembrane region" description="Helical" evidence="6">
    <location>
        <begin position="92"/>
        <end position="116"/>
    </location>
</feature>
<dbReference type="RefSeq" id="WP_184857814.1">
    <property type="nucleotide sequence ID" value="NZ_JACHLK010000004.1"/>
</dbReference>
<dbReference type="GO" id="GO:0000155">
    <property type="term" value="F:phosphorelay sensor kinase activity"/>
    <property type="evidence" value="ECO:0007669"/>
    <property type="project" value="InterPro"/>
</dbReference>
<dbReference type="PANTHER" id="PTHR44757:SF2">
    <property type="entry name" value="BIOFILM ARCHITECTURE MAINTENANCE PROTEIN MBAA"/>
    <property type="match status" value="1"/>
</dbReference>
<dbReference type="Pfam" id="PF00990">
    <property type="entry name" value="GGDEF"/>
    <property type="match status" value="1"/>
</dbReference>
<sequence>MFVELVKGAALLLALCFLHGANMRLWRRHPRVGKAFSGLIFGGICIVGMLSPLTISPGVIIDARSVVLCMAGLFGGTTVALIAGVLSAGWRLWLGGAGALVGVLSITTCVAAGLAYRYARHRWRLGVGIWPLLVFGLLLHLAVVGLFQALPAEVAARINETVAVPYLMIFPVATALLGVLLRDVEQRQATDLALAGSAARLRAITQAIPDALVVLDAQGRCMELFSRDDGVHAAGAPQRVGQRMHDMLPFGEAQRLVQLLQDTLASGTPHKLEYTVYTPSGIRYFEGRVQSLGTQVNGQAAVLFLARDITERWQAQQALHESELRFRSLLLGIPSVSVQGYRADGTTTYWNKASEELYGYTEQEALGKNLLELIIPEPMHEAVATHVAHMFSSGEPIPAGELRLKRKDGSPVDVFSSHAYVNVPGQEPEMFCIDIDISRRKAAEEEARRLALYDTLTQLPNRRLLTDRLEQVMAASSRSGQIAATLFVDLDHFKALNDSRGHAVGDLLLREVALRLRACVREQDTVARLGGDEFIVLLQSLGQDPAEATSKARTVGESMLAALRAPYELGGQPYHCEASIGVSLVSGHSQTVDEVLRQADNAMYQAKTMGRNRLHVYLADAG</sequence>
<dbReference type="InterPro" id="IPR000700">
    <property type="entry name" value="PAS-assoc_C"/>
</dbReference>
<dbReference type="SMART" id="SM00267">
    <property type="entry name" value="GGDEF"/>
    <property type="match status" value="1"/>
</dbReference>
<dbReference type="Gene3D" id="3.30.450.20">
    <property type="entry name" value="PAS domain"/>
    <property type="match status" value="2"/>
</dbReference>
<evidence type="ECO:0000313" key="10">
    <source>
        <dbReference type="EMBL" id="MBB6560140.1"/>
    </source>
</evidence>
<dbReference type="AlphaFoldDB" id="A0A7X0PDX3"/>
<evidence type="ECO:0000256" key="2">
    <source>
        <dbReference type="ARBA" id="ARBA00022475"/>
    </source>
</evidence>
<dbReference type="InterPro" id="IPR035965">
    <property type="entry name" value="PAS-like_dom_sf"/>
</dbReference>
<evidence type="ECO:0000256" key="1">
    <source>
        <dbReference type="ARBA" id="ARBA00004651"/>
    </source>
</evidence>
<keyword evidence="11" id="KW-1185">Reference proteome</keyword>
<evidence type="ECO:0000256" key="4">
    <source>
        <dbReference type="ARBA" id="ARBA00022989"/>
    </source>
</evidence>
<dbReference type="EMBL" id="JACHLK010000004">
    <property type="protein sequence ID" value="MBB6560140.1"/>
    <property type="molecule type" value="Genomic_DNA"/>
</dbReference>
<evidence type="ECO:0000256" key="5">
    <source>
        <dbReference type="ARBA" id="ARBA00023136"/>
    </source>
</evidence>
<accession>A0A7X0PDX3</accession>
<dbReference type="Pfam" id="PF08447">
    <property type="entry name" value="PAS_3"/>
    <property type="match status" value="1"/>
</dbReference>
<keyword evidence="3 6" id="KW-0812">Transmembrane</keyword>
<comment type="caution">
    <text evidence="10">The sequence shown here is derived from an EMBL/GenBank/DDBJ whole genome shotgun (WGS) entry which is preliminary data.</text>
</comment>
<feature type="domain" description="GGDEF" evidence="9">
    <location>
        <begin position="481"/>
        <end position="619"/>
    </location>
</feature>
<keyword evidence="5 6" id="KW-0472">Membrane</keyword>
<feature type="domain" description="PAS" evidence="7">
    <location>
        <begin position="343"/>
        <end position="377"/>
    </location>
</feature>
<dbReference type="GO" id="GO:0005886">
    <property type="term" value="C:plasma membrane"/>
    <property type="evidence" value="ECO:0007669"/>
    <property type="project" value="UniProtKB-SubCell"/>
</dbReference>
<dbReference type="PANTHER" id="PTHR44757">
    <property type="entry name" value="DIGUANYLATE CYCLASE DGCP"/>
    <property type="match status" value="1"/>
</dbReference>
<dbReference type="PROSITE" id="PS50112">
    <property type="entry name" value="PAS"/>
    <property type="match status" value="1"/>
</dbReference>
<dbReference type="Proteomes" id="UP000575083">
    <property type="component" value="Unassembled WGS sequence"/>
</dbReference>
<evidence type="ECO:0000259" key="7">
    <source>
        <dbReference type="PROSITE" id="PS50112"/>
    </source>
</evidence>
<proteinExistence type="predicted"/>
<reference evidence="10 11" key="1">
    <citation type="submission" date="2020-08" db="EMBL/GenBank/DDBJ databases">
        <title>Functional genomics of gut bacteria from endangered species of beetles.</title>
        <authorList>
            <person name="Carlos-Shanley C."/>
        </authorList>
    </citation>
    <scope>NUCLEOTIDE SEQUENCE [LARGE SCALE GENOMIC DNA]</scope>
    <source>
        <strain evidence="10 11">S00198</strain>
    </source>
</reference>
<dbReference type="SUPFAM" id="SSF55073">
    <property type="entry name" value="Nucleotide cyclase"/>
    <property type="match status" value="1"/>
</dbReference>
<evidence type="ECO:0000256" key="3">
    <source>
        <dbReference type="ARBA" id="ARBA00022692"/>
    </source>
</evidence>
<feature type="transmembrane region" description="Helical" evidence="6">
    <location>
        <begin position="67"/>
        <end position="86"/>
    </location>
</feature>
<dbReference type="NCBIfam" id="TIGR00254">
    <property type="entry name" value="GGDEF"/>
    <property type="match status" value="1"/>
</dbReference>
<dbReference type="Gene3D" id="3.30.70.270">
    <property type="match status" value="1"/>
</dbReference>